<evidence type="ECO:0000256" key="1">
    <source>
        <dbReference type="SAM" id="MobiDB-lite"/>
    </source>
</evidence>
<evidence type="ECO:0000313" key="3">
    <source>
        <dbReference type="Proteomes" id="UP000316291"/>
    </source>
</evidence>
<dbReference type="AlphaFoldDB" id="A0A562S452"/>
<comment type="caution">
    <text evidence="2">The sequence shown here is derived from an EMBL/GenBank/DDBJ whole genome shotgun (WGS) entry which is preliminary data.</text>
</comment>
<reference evidence="2 3" key="1">
    <citation type="journal article" date="2015" name="Stand. Genomic Sci.">
        <title>Genomic Encyclopedia of Bacterial and Archaeal Type Strains, Phase III: the genomes of soil and plant-associated and newly described type strains.</title>
        <authorList>
            <person name="Whitman W.B."/>
            <person name="Woyke T."/>
            <person name="Klenk H.P."/>
            <person name="Zhou Y."/>
            <person name="Lilburn T.G."/>
            <person name="Beck B.J."/>
            <person name="De Vos P."/>
            <person name="Vandamme P."/>
            <person name="Eisen J.A."/>
            <person name="Garrity G."/>
            <person name="Hugenholtz P."/>
            <person name="Kyrpides N.C."/>
        </authorList>
    </citation>
    <scope>NUCLEOTIDE SEQUENCE [LARGE SCALE GENOMIC DNA]</scope>
    <source>
        <strain evidence="2 3">CGMCC 1.10948</strain>
    </source>
</reference>
<dbReference type="EMBL" id="VLLA01000001">
    <property type="protein sequence ID" value="TWI76008.1"/>
    <property type="molecule type" value="Genomic_DNA"/>
</dbReference>
<protein>
    <submittedName>
        <fullName evidence="2">Uncharacterized protein</fullName>
    </submittedName>
</protein>
<keyword evidence="3" id="KW-1185">Reference proteome</keyword>
<sequence>MEPFSFRSNFRESGFRDRNKKSGENNPMILDFFERREGGLSRHIGFMRKGVSRDRIDPG</sequence>
<name>A0A562S452_9BRAD</name>
<gene>
    <name evidence="2" type="ORF">IQ16_00240</name>
</gene>
<feature type="compositionally biased region" description="Basic and acidic residues" evidence="1">
    <location>
        <begin position="9"/>
        <end position="23"/>
    </location>
</feature>
<dbReference type="Proteomes" id="UP000316291">
    <property type="component" value="Unassembled WGS sequence"/>
</dbReference>
<feature type="region of interest" description="Disordered" evidence="1">
    <location>
        <begin position="1"/>
        <end position="26"/>
    </location>
</feature>
<organism evidence="2 3">
    <name type="scientific">Bradyrhizobium huanghuaihaiense</name>
    <dbReference type="NCBI Taxonomy" id="990078"/>
    <lineage>
        <taxon>Bacteria</taxon>
        <taxon>Pseudomonadati</taxon>
        <taxon>Pseudomonadota</taxon>
        <taxon>Alphaproteobacteria</taxon>
        <taxon>Hyphomicrobiales</taxon>
        <taxon>Nitrobacteraceae</taxon>
        <taxon>Bradyrhizobium</taxon>
    </lineage>
</organism>
<proteinExistence type="predicted"/>
<accession>A0A562S452</accession>
<evidence type="ECO:0000313" key="2">
    <source>
        <dbReference type="EMBL" id="TWI76008.1"/>
    </source>
</evidence>